<dbReference type="PANTHER" id="PTHR34138">
    <property type="entry name" value="CELL SHAPE-DETERMINING PROTEIN MREC"/>
    <property type="match status" value="1"/>
</dbReference>
<evidence type="ECO:0000256" key="4">
    <source>
        <dbReference type="ARBA" id="ARBA00032089"/>
    </source>
</evidence>
<dbReference type="NCBIfam" id="TIGR00219">
    <property type="entry name" value="mreC"/>
    <property type="match status" value="1"/>
</dbReference>
<dbReference type="InterPro" id="IPR042177">
    <property type="entry name" value="Cell/Rod_1"/>
</dbReference>
<evidence type="ECO:0000256" key="5">
    <source>
        <dbReference type="PIRNR" id="PIRNR038471"/>
    </source>
</evidence>
<dbReference type="HOGENOM" id="CLU_042663_1_0_12"/>
<dbReference type="InterPro" id="IPR007221">
    <property type="entry name" value="MreC"/>
</dbReference>
<dbReference type="EMBL" id="CP002696">
    <property type="protein sequence ID" value="AEE16782.1"/>
    <property type="molecule type" value="Genomic_DNA"/>
</dbReference>
<sequence>MAQRKRLHFRLPLFVFVFLVILSGTMLALSSGGFIVDFKTLGFTVFSSMQKGVSAVGNGIKGAVSAVNEIRVLRKEYERLTEQLHNYEYMQQANADMRKENERLREQLGFTEQFEYTNFPAQIIGRDPNSQYSALTISKGSRHGIRKNMPVIAVQNGTVGLVGKIISVGYVTSLVMPVYDYDCNVSARIQKTRDVGIVSGLGSGDLPLSMEYIKKRVLAELQYGDIIVTSGENENYLKDIAIGSISRITVQDYDSSLNIELTPIIDFARLETVIVVDMKGVAE</sequence>
<organism evidence="8 9">
    <name type="scientific">Treponema brennaborense (strain DSM 12168 / CIP 105900 / DD5/3)</name>
    <dbReference type="NCBI Taxonomy" id="906968"/>
    <lineage>
        <taxon>Bacteria</taxon>
        <taxon>Pseudomonadati</taxon>
        <taxon>Spirochaetota</taxon>
        <taxon>Spirochaetia</taxon>
        <taxon>Spirochaetales</taxon>
        <taxon>Treponemataceae</taxon>
        <taxon>Treponema</taxon>
    </lineage>
</organism>
<evidence type="ECO:0000256" key="3">
    <source>
        <dbReference type="ARBA" id="ARBA00022960"/>
    </source>
</evidence>
<dbReference type="STRING" id="906968.Trebr_1358"/>
<dbReference type="PIRSF" id="PIRSF038471">
    <property type="entry name" value="MreC"/>
    <property type="match status" value="1"/>
</dbReference>
<name>F4LMN5_TREBD</name>
<proteinExistence type="inferred from homology"/>
<feature type="coiled-coil region" evidence="6">
    <location>
        <begin position="63"/>
        <end position="107"/>
    </location>
</feature>
<dbReference type="RefSeq" id="WP_013758487.1">
    <property type="nucleotide sequence ID" value="NC_015500.1"/>
</dbReference>
<evidence type="ECO:0000313" key="9">
    <source>
        <dbReference type="Proteomes" id="UP000006546"/>
    </source>
</evidence>
<dbReference type="Proteomes" id="UP000006546">
    <property type="component" value="Chromosome"/>
</dbReference>
<dbReference type="GO" id="GO:0008360">
    <property type="term" value="P:regulation of cell shape"/>
    <property type="evidence" value="ECO:0007669"/>
    <property type="project" value="UniProtKB-KW"/>
</dbReference>
<dbReference type="GO" id="GO:0005886">
    <property type="term" value="C:plasma membrane"/>
    <property type="evidence" value="ECO:0007669"/>
    <property type="project" value="TreeGrafter"/>
</dbReference>
<accession>F4LMN5</accession>
<dbReference type="Pfam" id="PF04085">
    <property type="entry name" value="MreC"/>
    <property type="match status" value="1"/>
</dbReference>
<evidence type="ECO:0000256" key="6">
    <source>
        <dbReference type="SAM" id="Coils"/>
    </source>
</evidence>
<keyword evidence="9" id="KW-1185">Reference proteome</keyword>
<dbReference type="InterPro" id="IPR042175">
    <property type="entry name" value="Cell/Rod_MreC_2"/>
</dbReference>
<evidence type="ECO:0000256" key="1">
    <source>
        <dbReference type="ARBA" id="ARBA00009369"/>
    </source>
</evidence>
<keyword evidence="6" id="KW-0175">Coiled coil</keyword>
<dbReference type="Gene3D" id="2.40.10.340">
    <property type="entry name" value="Rod shape-determining protein MreC, domain 1"/>
    <property type="match status" value="1"/>
</dbReference>
<dbReference type="eggNOG" id="COG1792">
    <property type="taxonomic scope" value="Bacteria"/>
</dbReference>
<feature type="domain" description="Rod shape-determining protein MreC beta-barrel core" evidence="7">
    <location>
        <begin position="123"/>
        <end position="276"/>
    </location>
</feature>
<dbReference type="Gene3D" id="2.40.10.350">
    <property type="entry name" value="Rod shape-determining protein MreC, domain 2"/>
    <property type="match status" value="1"/>
</dbReference>
<comment type="similarity">
    <text evidence="1 5">Belongs to the MreC family.</text>
</comment>
<protein>
    <recommendedName>
        <fullName evidence="2 5">Cell shape-determining protein MreC</fullName>
    </recommendedName>
    <alternativeName>
        <fullName evidence="4 5">Cell shape protein MreC</fullName>
    </alternativeName>
</protein>
<reference evidence="9" key="1">
    <citation type="submission" date="2011-04" db="EMBL/GenBank/DDBJ databases">
        <title>The complete genome of Treponema brennaborense DSM 12168.</title>
        <authorList>
            <person name="Lucas S."/>
            <person name="Han J."/>
            <person name="Lapidus A."/>
            <person name="Bruce D."/>
            <person name="Goodwin L."/>
            <person name="Pitluck S."/>
            <person name="Peters L."/>
            <person name="Kyrpides N."/>
            <person name="Mavromatis K."/>
            <person name="Ivanova N."/>
            <person name="Mikhailova N."/>
            <person name="Pagani I."/>
            <person name="Teshima H."/>
            <person name="Detter J.C."/>
            <person name="Tapia R."/>
            <person name="Han C."/>
            <person name="Land M."/>
            <person name="Hauser L."/>
            <person name="Markowitz V."/>
            <person name="Cheng J.-F."/>
            <person name="Hugenholtz P."/>
            <person name="Woyke T."/>
            <person name="Wu D."/>
            <person name="Gronow S."/>
            <person name="Wellnitz S."/>
            <person name="Brambilla E."/>
            <person name="Klenk H.-P."/>
            <person name="Eisen J.A."/>
        </authorList>
    </citation>
    <scope>NUCLEOTIDE SEQUENCE [LARGE SCALE GENOMIC DNA]</scope>
    <source>
        <strain evidence="9">DSM 12168 / CIP 105900 / DD5/3</strain>
    </source>
</reference>
<comment type="function">
    <text evidence="5">Involved in formation and maintenance of cell shape.</text>
</comment>
<dbReference type="OrthoDB" id="9792313at2"/>
<dbReference type="InterPro" id="IPR055342">
    <property type="entry name" value="MreC_beta-barrel_core"/>
</dbReference>
<dbReference type="PANTHER" id="PTHR34138:SF1">
    <property type="entry name" value="CELL SHAPE-DETERMINING PROTEIN MREC"/>
    <property type="match status" value="1"/>
</dbReference>
<evidence type="ECO:0000313" key="8">
    <source>
        <dbReference type="EMBL" id="AEE16782.1"/>
    </source>
</evidence>
<keyword evidence="3 5" id="KW-0133">Cell shape</keyword>
<dbReference type="KEGG" id="tbe:Trebr_1358"/>
<dbReference type="AlphaFoldDB" id="F4LMN5"/>
<gene>
    <name evidence="8" type="ordered locus">Trebr_1358</name>
</gene>
<evidence type="ECO:0000256" key="2">
    <source>
        <dbReference type="ARBA" id="ARBA00013855"/>
    </source>
</evidence>
<evidence type="ECO:0000259" key="7">
    <source>
        <dbReference type="Pfam" id="PF04085"/>
    </source>
</evidence>